<dbReference type="InterPro" id="IPR020472">
    <property type="entry name" value="WD40_PAC1"/>
</dbReference>
<accession>A0A1Y1X2Z6</accession>
<dbReference type="UniPathway" id="UPA00988"/>
<proteinExistence type="inferred from homology"/>
<evidence type="ECO:0000313" key="13">
    <source>
        <dbReference type="Proteomes" id="UP000193944"/>
    </source>
</evidence>
<dbReference type="CDD" id="cd00200">
    <property type="entry name" value="WD40"/>
    <property type="match status" value="1"/>
</dbReference>
<keyword evidence="7 11" id="KW-0853">WD repeat</keyword>
<dbReference type="GO" id="GO:0033588">
    <property type="term" value="C:elongator holoenzyme complex"/>
    <property type="evidence" value="ECO:0007669"/>
    <property type="project" value="InterPro"/>
</dbReference>
<dbReference type="SMART" id="SM00320">
    <property type="entry name" value="WD40"/>
    <property type="match status" value="9"/>
</dbReference>
<dbReference type="Proteomes" id="UP000193944">
    <property type="component" value="Unassembled WGS sequence"/>
</dbReference>
<dbReference type="PRINTS" id="PR00320">
    <property type="entry name" value="GPROTEINBRPT"/>
</dbReference>
<evidence type="ECO:0000256" key="7">
    <source>
        <dbReference type="ARBA" id="ARBA00022574"/>
    </source>
</evidence>
<protein>
    <recommendedName>
        <fullName evidence="5">Elongator complex protein 2</fullName>
    </recommendedName>
</protein>
<comment type="similarity">
    <text evidence="4">Belongs to the WD repeat ELP2 family.</text>
</comment>
<evidence type="ECO:0000256" key="9">
    <source>
        <dbReference type="ARBA" id="ARBA00022737"/>
    </source>
</evidence>
<comment type="caution">
    <text evidence="12">The sequence shown here is derived from an EMBL/GenBank/DDBJ whole genome shotgun (WGS) entry which is preliminary data.</text>
</comment>
<keyword evidence="10" id="KW-0539">Nucleus</keyword>
<evidence type="ECO:0000256" key="10">
    <source>
        <dbReference type="ARBA" id="ARBA00023242"/>
    </source>
</evidence>
<evidence type="ECO:0000256" key="5">
    <source>
        <dbReference type="ARBA" id="ARBA00020267"/>
    </source>
</evidence>
<organism evidence="12 13">
    <name type="scientific">Anaeromyces robustus</name>
    <dbReference type="NCBI Taxonomy" id="1754192"/>
    <lineage>
        <taxon>Eukaryota</taxon>
        <taxon>Fungi</taxon>
        <taxon>Fungi incertae sedis</taxon>
        <taxon>Chytridiomycota</taxon>
        <taxon>Chytridiomycota incertae sedis</taxon>
        <taxon>Neocallimastigomycetes</taxon>
        <taxon>Neocallimastigales</taxon>
        <taxon>Neocallimastigaceae</taxon>
        <taxon>Anaeromyces</taxon>
    </lineage>
</organism>
<comment type="subcellular location">
    <subcellularLocation>
        <location evidence="2">Cytoplasm</location>
    </subcellularLocation>
    <subcellularLocation>
        <location evidence="1">Nucleus</location>
    </subcellularLocation>
</comment>
<dbReference type="AlphaFoldDB" id="A0A1Y1X2Z6"/>
<feature type="repeat" description="WD" evidence="11">
    <location>
        <begin position="102"/>
        <end position="139"/>
    </location>
</feature>
<reference evidence="12 13" key="1">
    <citation type="submission" date="2016-08" db="EMBL/GenBank/DDBJ databases">
        <title>A Parts List for Fungal Cellulosomes Revealed by Comparative Genomics.</title>
        <authorList>
            <consortium name="DOE Joint Genome Institute"/>
            <person name="Haitjema C.H."/>
            <person name="Gilmore S.P."/>
            <person name="Henske J.K."/>
            <person name="Solomon K.V."/>
            <person name="De Groot R."/>
            <person name="Kuo A."/>
            <person name="Mondo S.J."/>
            <person name="Salamov A.A."/>
            <person name="Labutti K."/>
            <person name="Zhao Z."/>
            <person name="Chiniquy J."/>
            <person name="Barry K."/>
            <person name="Brewer H.M."/>
            <person name="Purvine S.O."/>
            <person name="Wright A.T."/>
            <person name="Boxma B."/>
            <person name="Van Alen T."/>
            <person name="Hackstein J.H."/>
            <person name="Baker S.E."/>
            <person name="Grigoriev I.V."/>
            <person name="O'Malley M.A."/>
        </authorList>
    </citation>
    <scope>NUCLEOTIDE SEQUENCE [LARGE SCALE GENOMIC DNA]</scope>
    <source>
        <strain evidence="12 13">S4</strain>
    </source>
</reference>
<evidence type="ECO:0000256" key="3">
    <source>
        <dbReference type="ARBA" id="ARBA00005043"/>
    </source>
</evidence>
<keyword evidence="13" id="KW-1185">Reference proteome</keyword>
<name>A0A1Y1X2Z6_9FUNG</name>
<evidence type="ECO:0000256" key="1">
    <source>
        <dbReference type="ARBA" id="ARBA00004123"/>
    </source>
</evidence>
<feature type="repeat" description="WD" evidence="11">
    <location>
        <begin position="418"/>
        <end position="449"/>
    </location>
</feature>
<dbReference type="STRING" id="1754192.A0A1Y1X2Z6"/>
<gene>
    <name evidence="12" type="ORF">BCR32DRAFT_280778</name>
</gene>
<feature type="repeat" description="WD" evidence="11">
    <location>
        <begin position="208"/>
        <end position="254"/>
    </location>
</feature>
<dbReference type="GO" id="GO:0005634">
    <property type="term" value="C:nucleus"/>
    <property type="evidence" value="ECO:0007669"/>
    <property type="project" value="UniProtKB-SubCell"/>
</dbReference>
<dbReference type="PROSITE" id="PS50294">
    <property type="entry name" value="WD_REPEATS_REGION"/>
    <property type="match status" value="3"/>
</dbReference>
<evidence type="ECO:0000256" key="11">
    <source>
        <dbReference type="PROSITE-ProRule" id="PRU00221"/>
    </source>
</evidence>
<feature type="repeat" description="WD" evidence="11">
    <location>
        <begin position="53"/>
        <end position="98"/>
    </location>
</feature>
<evidence type="ECO:0000256" key="6">
    <source>
        <dbReference type="ARBA" id="ARBA00022490"/>
    </source>
</evidence>
<dbReference type="Pfam" id="PF00400">
    <property type="entry name" value="WD40"/>
    <property type="match status" value="7"/>
</dbReference>
<feature type="repeat" description="WD" evidence="11">
    <location>
        <begin position="668"/>
        <end position="709"/>
    </location>
</feature>
<dbReference type="PANTHER" id="PTHR44111:SF1">
    <property type="entry name" value="ELONGATOR COMPLEX PROTEIN 2"/>
    <property type="match status" value="1"/>
</dbReference>
<keyword evidence="8" id="KW-0819">tRNA processing</keyword>
<dbReference type="InterPro" id="IPR037289">
    <property type="entry name" value="Elp2"/>
</dbReference>
<dbReference type="FunFam" id="2.130.10.10:FF:000400">
    <property type="entry name" value="Elongator acetyltransferase complex subunit 2"/>
    <property type="match status" value="1"/>
</dbReference>
<dbReference type="GO" id="GO:0005737">
    <property type="term" value="C:cytoplasm"/>
    <property type="evidence" value="ECO:0007669"/>
    <property type="project" value="UniProtKB-SubCell"/>
</dbReference>
<evidence type="ECO:0000256" key="8">
    <source>
        <dbReference type="ARBA" id="ARBA00022694"/>
    </source>
</evidence>
<evidence type="ECO:0000256" key="4">
    <source>
        <dbReference type="ARBA" id="ARBA00005881"/>
    </source>
</evidence>
<dbReference type="Gene3D" id="2.130.10.10">
    <property type="entry name" value="YVTN repeat-like/Quinoprotein amine dehydrogenase"/>
    <property type="match status" value="5"/>
</dbReference>
<dbReference type="EMBL" id="MCFG01000153">
    <property type="protein sequence ID" value="ORX80177.1"/>
    <property type="molecule type" value="Genomic_DNA"/>
</dbReference>
<reference evidence="12 13" key="2">
    <citation type="submission" date="2016-08" db="EMBL/GenBank/DDBJ databases">
        <title>Pervasive Adenine N6-methylation of Active Genes in Fungi.</title>
        <authorList>
            <consortium name="DOE Joint Genome Institute"/>
            <person name="Mondo S.J."/>
            <person name="Dannebaum R.O."/>
            <person name="Kuo R.C."/>
            <person name="Labutti K."/>
            <person name="Haridas S."/>
            <person name="Kuo A."/>
            <person name="Salamov A."/>
            <person name="Ahrendt S.R."/>
            <person name="Lipzen A."/>
            <person name="Sullivan W."/>
            <person name="Andreopoulos W.B."/>
            <person name="Clum A."/>
            <person name="Lindquist E."/>
            <person name="Daum C."/>
            <person name="Ramamoorthy G.K."/>
            <person name="Gryganskyi A."/>
            <person name="Culley D."/>
            <person name="Magnuson J.K."/>
            <person name="James T.Y."/>
            <person name="O'Malley M.A."/>
            <person name="Stajich J.E."/>
            <person name="Spatafora J.W."/>
            <person name="Visel A."/>
            <person name="Grigoriev I.V."/>
        </authorList>
    </citation>
    <scope>NUCLEOTIDE SEQUENCE [LARGE SCALE GENOMIC DNA]</scope>
    <source>
        <strain evidence="12 13">S4</strain>
    </source>
</reference>
<keyword evidence="9" id="KW-0677">Repeat</keyword>
<dbReference type="InterPro" id="IPR001680">
    <property type="entry name" value="WD40_rpt"/>
</dbReference>
<dbReference type="PANTHER" id="PTHR44111">
    <property type="entry name" value="ELONGATOR COMPLEX PROTEIN 2"/>
    <property type="match status" value="1"/>
</dbReference>
<dbReference type="GO" id="GO:0002098">
    <property type="term" value="P:tRNA wobble uridine modification"/>
    <property type="evidence" value="ECO:0007669"/>
    <property type="project" value="InterPro"/>
</dbReference>
<sequence length="818" mass="92635">MISFKPKFISIGANKVTNGADWNIYGQIAYAAGNFIALFKPFNDENAGITMTLPGHKDVVNGVKFLKFGPHQGKVLISYSHDKTIRIWKLNSQNNWITSCILKGHTGNIESIALIADKLDPNNIFIVSSSTDSTIKFWNYVITNSEEIEEITECNQTIDTSYKKFFSLSLDLSYLPNSNKIIMAAGGTNLSIDIYILNSNKFDKILSLQGHTDWVRCLEFAKMANDPNTLILASSSQDKYIRIWKISESLNIESSNTDDVLNSNNFSSKDILDSFNLNNLNADGFQLSTKAHIFEVMEDNSSKKSFTLLLDAVLMGHDNWVYSVKWKRIQSDSFEPVYEIQLLSASADNTMILWTPDPELNGVWNSTIRVGELGSESNGFIGGLFSPDGNSILSHSYTGAFYLWKQIKSNIWEPQVTITGHFGPVEQVKWDPTSNYIISVSKDQTARLFIQYEKNNNWYEVARPQIHGYDMRCFTFLKNHKYICGADEKVLRVIQAPLSFVKTLNRLKGIDLMEIDDSQEERPISAALPALGLSNKAVSQPDTNSQSLEGIDSPPIENYLCNYTLWPEIQKLYGHVYEIMSVTTTHDYKIAASVNKAAKPEHATIRLWNTETWKEYSKPLTGHTLTITSLNFSYDDEYLVSVGRDRSWSLYKRTGITENPYKLVGHNPKAHARIIWDCSWTPDNKYFATASRDKTLKIWKIGEEEPVNKWVVSTLKLNESITAVQFLNIDAPYYVLGLGLESGKIRILKCEKDNLKSNGSTWEEFGTINEIDMHVASVKSIEWKNTQDNNTLSFVTCSTDGSVRIFESFIIKYLLSFS</sequence>
<dbReference type="PROSITE" id="PS50082">
    <property type="entry name" value="WD_REPEATS_2"/>
    <property type="match status" value="6"/>
</dbReference>
<evidence type="ECO:0000313" key="12">
    <source>
        <dbReference type="EMBL" id="ORX80177.1"/>
    </source>
</evidence>
<feature type="repeat" description="WD" evidence="11">
    <location>
        <begin position="620"/>
        <end position="652"/>
    </location>
</feature>
<dbReference type="OrthoDB" id="27911at2759"/>
<dbReference type="SUPFAM" id="SSF50978">
    <property type="entry name" value="WD40 repeat-like"/>
    <property type="match status" value="2"/>
</dbReference>
<evidence type="ECO:0000256" key="2">
    <source>
        <dbReference type="ARBA" id="ARBA00004496"/>
    </source>
</evidence>
<comment type="pathway">
    <text evidence="3">tRNA modification; 5-methoxycarbonylmethyl-2-thiouridine-tRNA biosynthesis.</text>
</comment>
<keyword evidence="6" id="KW-0963">Cytoplasm</keyword>
<dbReference type="InterPro" id="IPR015943">
    <property type="entry name" value="WD40/YVTN_repeat-like_dom_sf"/>
</dbReference>
<dbReference type="InterPro" id="IPR036322">
    <property type="entry name" value="WD40_repeat_dom_sf"/>
</dbReference>